<name>A0A024THJ6_9STRA</name>
<proteinExistence type="predicted"/>
<sequence length="404" mass="45564">MDTSARECDVCFEPVPLWDDHLATICNLSCPAVVCIDCARTYLQHFATSFVPGLAIKPRCPVCPNHMPLSRLGHVDTELADWITKLTYKATELRCSYCDQSTPLLGPDYPTPPTLFLTPSLKMKLPWLRRLVRKFVRYRISAAALHDYIMLAFGPSRPETSSLRPNSLAPVAKNILVVEHVLNLLDDPERRTTFGLLHFSRVRAVKSPCCSIRLCFECKSAFHHGMCKPLTNHAFNEVVTCPECSISLVRGDGCNSMTCVCSAEFSWSDRVEVAAVQHRAASMAALLQRPRGRDSMQRVVEFCRVLVWKRRFQTNVLRDVRTTVHATAWRRVVHYCKRLVWKTKFSAVLNRMVRACLLREFNQERQRRMAAASSLSKSTIVPTAMPKKLPHAVAGTSTVCAAMA</sequence>
<dbReference type="SUPFAM" id="SSF57850">
    <property type="entry name" value="RING/U-box"/>
    <property type="match status" value="2"/>
</dbReference>
<accession>A0A024THJ6</accession>
<dbReference type="PANTHER" id="PTHR11685">
    <property type="entry name" value="RBR FAMILY RING FINGER AND IBR DOMAIN-CONTAINING"/>
    <property type="match status" value="1"/>
</dbReference>
<dbReference type="GO" id="GO:0016567">
    <property type="term" value="P:protein ubiquitination"/>
    <property type="evidence" value="ECO:0007669"/>
    <property type="project" value="InterPro"/>
</dbReference>
<evidence type="ECO:0008006" key="2">
    <source>
        <dbReference type="Google" id="ProtNLM"/>
    </source>
</evidence>
<dbReference type="InterPro" id="IPR031127">
    <property type="entry name" value="E3_UB_ligase_RBR"/>
</dbReference>
<dbReference type="GO" id="GO:0004842">
    <property type="term" value="F:ubiquitin-protein transferase activity"/>
    <property type="evidence" value="ECO:0007669"/>
    <property type="project" value="InterPro"/>
</dbReference>
<dbReference type="VEuPathDB" id="FungiDB:H310_12564"/>
<reference evidence="1" key="1">
    <citation type="submission" date="2013-12" db="EMBL/GenBank/DDBJ databases">
        <title>The Genome Sequence of Aphanomyces invadans NJM9701.</title>
        <authorList>
            <consortium name="The Broad Institute Genomics Platform"/>
            <person name="Russ C."/>
            <person name="Tyler B."/>
            <person name="van West P."/>
            <person name="Dieguez-Uribeondo J."/>
            <person name="Young S.K."/>
            <person name="Zeng Q."/>
            <person name="Gargeya S."/>
            <person name="Fitzgerald M."/>
            <person name="Abouelleil A."/>
            <person name="Alvarado L."/>
            <person name="Chapman S.B."/>
            <person name="Gainer-Dewar J."/>
            <person name="Goldberg J."/>
            <person name="Griggs A."/>
            <person name="Gujja S."/>
            <person name="Hansen M."/>
            <person name="Howarth C."/>
            <person name="Imamovic A."/>
            <person name="Ireland A."/>
            <person name="Larimer J."/>
            <person name="McCowan C."/>
            <person name="Murphy C."/>
            <person name="Pearson M."/>
            <person name="Poon T.W."/>
            <person name="Priest M."/>
            <person name="Roberts A."/>
            <person name="Saif S."/>
            <person name="Shea T."/>
            <person name="Sykes S."/>
            <person name="Wortman J."/>
            <person name="Nusbaum C."/>
            <person name="Birren B."/>
        </authorList>
    </citation>
    <scope>NUCLEOTIDE SEQUENCE [LARGE SCALE GENOMIC DNA]</scope>
    <source>
        <strain evidence="1">NJM9701</strain>
    </source>
</reference>
<dbReference type="AlphaFoldDB" id="A0A024THJ6"/>
<dbReference type="Pfam" id="PF26200">
    <property type="entry name" value="Rcat_RNF216"/>
    <property type="match status" value="1"/>
</dbReference>
<organism evidence="1">
    <name type="scientific">Aphanomyces invadans</name>
    <dbReference type="NCBI Taxonomy" id="157072"/>
    <lineage>
        <taxon>Eukaryota</taxon>
        <taxon>Sar</taxon>
        <taxon>Stramenopiles</taxon>
        <taxon>Oomycota</taxon>
        <taxon>Saprolegniomycetes</taxon>
        <taxon>Saprolegniales</taxon>
        <taxon>Verrucalvaceae</taxon>
        <taxon>Aphanomyces</taxon>
    </lineage>
</organism>
<gene>
    <name evidence="1" type="ORF">H310_12564</name>
</gene>
<dbReference type="GeneID" id="20089614"/>
<evidence type="ECO:0000313" key="1">
    <source>
        <dbReference type="EMBL" id="ETV93528.1"/>
    </source>
</evidence>
<dbReference type="RefSeq" id="XP_008877870.1">
    <property type="nucleotide sequence ID" value="XM_008879648.1"/>
</dbReference>
<protein>
    <recommendedName>
        <fullName evidence="2">RING-type domain-containing protein</fullName>
    </recommendedName>
</protein>
<dbReference type="OrthoDB" id="10009520at2759"/>
<dbReference type="EMBL" id="KI913991">
    <property type="protein sequence ID" value="ETV93528.1"/>
    <property type="molecule type" value="Genomic_DNA"/>
</dbReference>